<evidence type="ECO:0000313" key="3">
    <source>
        <dbReference type="Proteomes" id="UP000789901"/>
    </source>
</evidence>
<evidence type="ECO:0000259" key="1">
    <source>
        <dbReference type="PROSITE" id="PS50011"/>
    </source>
</evidence>
<evidence type="ECO:0000313" key="2">
    <source>
        <dbReference type="EMBL" id="CAG8846709.1"/>
    </source>
</evidence>
<accession>A0ABN7X3B1</accession>
<organism evidence="2 3">
    <name type="scientific">Gigaspora margarita</name>
    <dbReference type="NCBI Taxonomy" id="4874"/>
    <lineage>
        <taxon>Eukaryota</taxon>
        <taxon>Fungi</taxon>
        <taxon>Fungi incertae sedis</taxon>
        <taxon>Mucoromycota</taxon>
        <taxon>Glomeromycotina</taxon>
        <taxon>Glomeromycetes</taxon>
        <taxon>Diversisporales</taxon>
        <taxon>Gigasporaceae</taxon>
        <taxon>Gigaspora</taxon>
    </lineage>
</organism>
<feature type="non-terminal residue" evidence="2">
    <location>
        <position position="114"/>
    </location>
</feature>
<dbReference type="PROSITE" id="PS50011">
    <property type="entry name" value="PROTEIN_KINASE_DOM"/>
    <property type="match status" value="1"/>
</dbReference>
<dbReference type="SUPFAM" id="SSF56112">
    <property type="entry name" value="Protein kinase-like (PK-like)"/>
    <property type="match status" value="1"/>
</dbReference>
<dbReference type="InterPro" id="IPR000719">
    <property type="entry name" value="Prot_kinase_dom"/>
</dbReference>
<reference evidence="2 3" key="1">
    <citation type="submission" date="2021-06" db="EMBL/GenBank/DDBJ databases">
        <authorList>
            <person name="Kallberg Y."/>
            <person name="Tangrot J."/>
            <person name="Rosling A."/>
        </authorList>
    </citation>
    <scope>NUCLEOTIDE SEQUENCE [LARGE SCALE GENOMIC DNA]</scope>
    <source>
        <strain evidence="2 3">120-4 pot B 10/14</strain>
    </source>
</reference>
<name>A0ABN7X3B1_GIGMA</name>
<dbReference type="InterPro" id="IPR011009">
    <property type="entry name" value="Kinase-like_dom_sf"/>
</dbReference>
<dbReference type="InterPro" id="IPR001245">
    <property type="entry name" value="Ser-Thr/Tyr_kinase_cat_dom"/>
</dbReference>
<proteinExistence type="predicted"/>
<dbReference type="Gene3D" id="1.10.510.10">
    <property type="entry name" value="Transferase(Phosphotransferase) domain 1"/>
    <property type="match status" value="1"/>
</dbReference>
<sequence length="114" mass="13393">YILNWDQSKNQWKRFEAEVKVALKVLNDSQEISQEYINEIRNHHKVNASKGVVRCYGISRYPDTNDLILVMKLAQDGSLRKYLDENFSKLTWKDKCSIFKHIARGLVDIHKANL</sequence>
<dbReference type="EMBL" id="CAJVQB010084615">
    <property type="protein sequence ID" value="CAG8846709.1"/>
    <property type="molecule type" value="Genomic_DNA"/>
</dbReference>
<keyword evidence="3" id="KW-1185">Reference proteome</keyword>
<feature type="domain" description="Protein kinase" evidence="1">
    <location>
        <begin position="1"/>
        <end position="114"/>
    </location>
</feature>
<dbReference type="Proteomes" id="UP000789901">
    <property type="component" value="Unassembled WGS sequence"/>
</dbReference>
<comment type="caution">
    <text evidence="2">The sequence shown here is derived from an EMBL/GenBank/DDBJ whole genome shotgun (WGS) entry which is preliminary data.</text>
</comment>
<dbReference type="Pfam" id="PF07714">
    <property type="entry name" value="PK_Tyr_Ser-Thr"/>
    <property type="match status" value="1"/>
</dbReference>
<feature type="non-terminal residue" evidence="2">
    <location>
        <position position="1"/>
    </location>
</feature>
<protein>
    <submittedName>
        <fullName evidence="2">10710_t:CDS:1</fullName>
    </submittedName>
</protein>
<gene>
    <name evidence="2" type="ORF">GMARGA_LOCUS38291</name>
</gene>